<evidence type="ECO:0000313" key="3">
    <source>
        <dbReference type="EMBL" id="KEQ16773.1"/>
    </source>
</evidence>
<evidence type="ECO:0000259" key="2">
    <source>
        <dbReference type="Pfam" id="PF22470"/>
    </source>
</evidence>
<accession>A0A081NEA0</accession>
<dbReference type="EMBL" id="JOKH01000004">
    <property type="protein sequence ID" value="KEQ16773.1"/>
    <property type="molecule type" value="Genomic_DNA"/>
</dbReference>
<sequence length="139" mass="16427">MNVFEEIHHRLSSKTRIRSLFKDVHVEDLERIISRMQDVMQEKLEARNKIDEERQAKQESIEAVKQIMAERGISMEDLDDLEVATPKRRRNVQKFTFEFQTEAGDTIQWDGSTTGRLPRDFQAYLDRTGKKRLDCVVEN</sequence>
<dbReference type="InterPro" id="IPR054180">
    <property type="entry name" value="H-NS-like_N"/>
</dbReference>
<dbReference type="InterPro" id="IPR027454">
    <property type="entry name" value="Histone_HNS_N"/>
</dbReference>
<dbReference type="RefSeq" id="WP_034838869.1">
    <property type="nucleotide sequence ID" value="NZ_JOKH01000004.1"/>
</dbReference>
<feature type="domain" description="DNA-binding protein H-NS-like N-terminal" evidence="2">
    <location>
        <begin position="4"/>
        <end position="80"/>
    </location>
</feature>
<dbReference type="Gene3D" id="1.10.287.1050">
    <property type="entry name" value="H-NS histone-like proteins"/>
    <property type="match status" value="1"/>
</dbReference>
<organism evidence="3 4">
    <name type="scientific">Endozoicomonas numazuensis</name>
    <dbReference type="NCBI Taxonomy" id="1137799"/>
    <lineage>
        <taxon>Bacteria</taxon>
        <taxon>Pseudomonadati</taxon>
        <taxon>Pseudomonadota</taxon>
        <taxon>Gammaproteobacteria</taxon>
        <taxon>Oceanospirillales</taxon>
        <taxon>Endozoicomonadaceae</taxon>
        <taxon>Endozoicomonas</taxon>
    </lineage>
</organism>
<keyword evidence="4" id="KW-1185">Reference proteome</keyword>
<gene>
    <name evidence="3" type="ORF">GZ78_18995</name>
</gene>
<dbReference type="Proteomes" id="UP000028073">
    <property type="component" value="Unassembled WGS sequence"/>
</dbReference>
<comment type="caution">
    <text evidence="3">The sequence shown here is derived from an EMBL/GenBank/DDBJ whole genome shotgun (WGS) entry which is preliminary data.</text>
</comment>
<reference evidence="3 4" key="1">
    <citation type="submission" date="2014-06" db="EMBL/GenBank/DDBJ databases">
        <title>Whole Genome Sequences of Three Symbiotic Endozoicomonas Bacteria.</title>
        <authorList>
            <person name="Neave M.J."/>
            <person name="Apprill A."/>
            <person name="Voolstra C.R."/>
        </authorList>
    </citation>
    <scope>NUCLEOTIDE SEQUENCE [LARGE SCALE GENOMIC DNA]</scope>
    <source>
        <strain evidence="3 4">DSM 25634</strain>
    </source>
</reference>
<dbReference type="AlphaFoldDB" id="A0A081NEA0"/>
<dbReference type="OrthoDB" id="6196813at2"/>
<proteinExistence type="predicted"/>
<dbReference type="eggNOG" id="COG2916">
    <property type="taxonomic scope" value="Bacteria"/>
</dbReference>
<evidence type="ECO:0000256" key="1">
    <source>
        <dbReference type="SAM" id="Coils"/>
    </source>
</evidence>
<feature type="coiled-coil region" evidence="1">
    <location>
        <begin position="26"/>
        <end position="70"/>
    </location>
</feature>
<name>A0A081NEA0_9GAMM</name>
<dbReference type="Pfam" id="PF22470">
    <property type="entry name" value="Histone_HNS_N"/>
    <property type="match status" value="1"/>
</dbReference>
<keyword evidence="1" id="KW-0175">Coiled coil</keyword>
<dbReference type="GO" id="GO:0046983">
    <property type="term" value="F:protein dimerization activity"/>
    <property type="evidence" value="ECO:0007669"/>
    <property type="project" value="InterPro"/>
</dbReference>
<dbReference type="STRING" id="1137799.GZ78_18995"/>
<evidence type="ECO:0000313" key="4">
    <source>
        <dbReference type="Proteomes" id="UP000028073"/>
    </source>
</evidence>
<protein>
    <recommendedName>
        <fullName evidence="2">DNA-binding protein H-NS-like N-terminal domain-containing protein</fullName>
    </recommendedName>
</protein>